<gene>
    <name evidence="1" type="ORF">BJ138DRAFT_1137990</name>
</gene>
<organism evidence="1 2">
    <name type="scientific">Hygrophoropsis aurantiaca</name>
    <dbReference type="NCBI Taxonomy" id="72124"/>
    <lineage>
        <taxon>Eukaryota</taxon>
        <taxon>Fungi</taxon>
        <taxon>Dikarya</taxon>
        <taxon>Basidiomycota</taxon>
        <taxon>Agaricomycotina</taxon>
        <taxon>Agaricomycetes</taxon>
        <taxon>Agaricomycetidae</taxon>
        <taxon>Boletales</taxon>
        <taxon>Coniophorineae</taxon>
        <taxon>Hygrophoropsidaceae</taxon>
        <taxon>Hygrophoropsis</taxon>
    </lineage>
</organism>
<accession>A0ACB7ZZ73</accession>
<dbReference type="EMBL" id="MU268023">
    <property type="protein sequence ID" value="KAH7906411.1"/>
    <property type="molecule type" value="Genomic_DNA"/>
</dbReference>
<name>A0ACB7ZZ73_9AGAM</name>
<sequence length="386" mass="41917">MVNTTSAAGLIGVVLLARHGDRLGYYQHPNTYSSTQSYITPLWFETHLDPSSHSFIQGINRDVVDVDQLFIRADSGGGNVVLDSAYGLLQGLYPPTSASTITLANGSTITGPLGGYQYVPVDAYFQFHLARLYRSAAYQQMAQNAAPFLTAVAPYVDGLSTNFSNMVYDYINVQSIHNKTFYEALPPTFLEQARHHANVLRSVVFSDTVINSIGHIATRTILPEIISSLGNMTEPSNKVKLALTQLDYKPFIGLFNVTNATLVDPDIAGIADYASVLAFELSKDSAGQASVSMKFKNGTDDKDFRQLTMFGKTSVSLDNFIANLAVSIVSQSAFILFYVSFTPLHSGRLSTIPMNGASLAIKQSYVVARSTISATILTSMVMAPIK</sequence>
<reference evidence="1" key="1">
    <citation type="journal article" date="2021" name="New Phytol.">
        <title>Evolutionary innovations through gain and loss of genes in the ectomycorrhizal Boletales.</title>
        <authorList>
            <person name="Wu G."/>
            <person name="Miyauchi S."/>
            <person name="Morin E."/>
            <person name="Kuo A."/>
            <person name="Drula E."/>
            <person name="Varga T."/>
            <person name="Kohler A."/>
            <person name="Feng B."/>
            <person name="Cao Y."/>
            <person name="Lipzen A."/>
            <person name="Daum C."/>
            <person name="Hundley H."/>
            <person name="Pangilinan J."/>
            <person name="Johnson J."/>
            <person name="Barry K."/>
            <person name="LaButti K."/>
            <person name="Ng V."/>
            <person name="Ahrendt S."/>
            <person name="Min B."/>
            <person name="Choi I.G."/>
            <person name="Park H."/>
            <person name="Plett J.M."/>
            <person name="Magnuson J."/>
            <person name="Spatafora J.W."/>
            <person name="Nagy L.G."/>
            <person name="Henrissat B."/>
            <person name="Grigoriev I.V."/>
            <person name="Yang Z.L."/>
            <person name="Xu J."/>
            <person name="Martin F.M."/>
        </authorList>
    </citation>
    <scope>NUCLEOTIDE SEQUENCE</scope>
    <source>
        <strain evidence="1">ATCC 28755</strain>
    </source>
</reference>
<evidence type="ECO:0000313" key="2">
    <source>
        <dbReference type="Proteomes" id="UP000790377"/>
    </source>
</evidence>
<proteinExistence type="predicted"/>
<comment type="caution">
    <text evidence="1">The sequence shown here is derived from an EMBL/GenBank/DDBJ whole genome shotgun (WGS) entry which is preliminary data.</text>
</comment>
<protein>
    <submittedName>
        <fullName evidence="1">Histidine phosphatase superfamily</fullName>
    </submittedName>
</protein>
<dbReference type="Proteomes" id="UP000790377">
    <property type="component" value="Unassembled WGS sequence"/>
</dbReference>
<evidence type="ECO:0000313" key="1">
    <source>
        <dbReference type="EMBL" id="KAH7906411.1"/>
    </source>
</evidence>
<keyword evidence="2" id="KW-1185">Reference proteome</keyword>